<keyword evidence="3" id="KW-1185">Reference proteome</keyword>
<dbReference type="Proteomes" id="UP000478052">
    <property type="component" value="Unassembled WGS sequence"/>
</dbReference>
<accession>A0A6G0YC66</accession>
<comment type="caution">
    <text evidence="2">The sequence shown here is derived from an EMBL/GenBank/DDBJ whole genome shotgun (WGS) entry which is preliminary data.</text>
</comment>
<feature type="non-terminal residue" evidence="2">
    <location>
        <position position="105"/>
    </location>
</feature>
<sequence length="105" mass="12038">MPSIMTSLPKVLSPHWTLDIDSDITIKIGQPSCSRKLFIECTDSKKSFQPLPMITEDDFKECKFLLIFEKSLFCSMYLQLYLTILLAITNLNCVFSIPQKEAIID</sequence>
<dbReference type="EMBL" id="VUJU01004811">
    <property type="protein sequence ID" value="KAF0753187.1"/>
    <property type="molecule type" value="Genomic_DNA"/>
</dbReference>
<keyword evidence="1" id="KW-0812">Transmembrane</keyword>
<feature type="transmembrane region" description="Helical" evidence="1">
    <location>
        <begin position="76"/>
        <end position="97"/>
    </location>
</feature>
<evidence type="ECO:0000313" key="3">
    <source>
        <dbReference type="Proteomes" id="UP000478052"/>
    </source>
</evidence>
<keyword evidence="1" id="KW-1133">Transmembrane helix</keyword>
<protein>
    <submittedName>
        <fullName evidence="2">Uncharacterized protein</fullName>
    </submittedName>
</protein>
<evidence type="ECO:0000256" key="1">
    <source>
        <dbReference type="SAM" id="Phobius"/>
    </source>
</evidence>
<gene>
    <name evidence="2" type="ORF">FWK35_00016798</name>
</gene>
<keyword evidence="1" id="KW-0472">Membrane</keyword>
<organism evidence="2 3">
    <name type="scientific">Aphis craccivora</name>
    <name type="common">Cowpea aphid</name>
    <dbReference type="NCBI Taxonomy" id="307492"/>
    <lineage>
        <taxon>Eukaryota</taxon>
        <taxon>Metazoa</taxon>
        <taxon>Ecdysozoa</taxon>
        <taxon>Arthropoda</taxon>
        <taxon>Hexapoda</taxon>
        <taxon>Insecta</taxon>
        <taxon>Pterygota</taxon>
        <taxon>Neoptera</taxon>
        <taxon>Paraneoptera</taxon>
        <taxon>Hemiptera</taxon>
        <taxon>Sternorrhyncha</taxon>
        <taxon>Aphidomorpha</taxon>
        <taxon>Aphidoidea</taxon>
        <taxon>Aphididae</taxon>
        <taxon>Aphidini</taxon>
        <taxon>Aphis</taxon>
        <taxon>Aphis</taxon>
    </lineage>
</organism>
<name>A0A6G0YC66_APHCR</name>
<proteinExistence type="predicted"/>
<reference evidence="2 3" key="1">
    <citation type="submission" date="2019-08" db="EMBL/GenBank/DDBJ databases">
        <title>Whole genome of Aphis craccivora.</title>
        <authorList>
            <person name="Voronova N.V."/>
            <person name="Shulinski R.S."/>
            <person name="Bandarenka Y.V."/>
            <person name="Zhorov D.G."/>
            <person name="Warner D."/>
        </authorList>
    </citation>
    <scope>NUCLEOTIDE SEQUENCE [LARGE SCALE GENOMIC DNA]</scope>
    <source>
        <strain evidence="2">180601</strain>
        <tissue evidence="2">Whole Body</tissue>
    </source>
</reference>
<evidence type="ECO:0000313" key="2">
    <source>
        <dbReference type="EMBL" id="KAF0753187.1"/>
    </source>
</evidence>
<dbReference type="AlphaFoldDB" id="A0A6G0YC66"/>